<dbReference type="AlphaFoldDB" id="A0A318Z6F7"/>
<feature type="transmembrane region" description="Helical" evidence="5">
    <location>
        <begin position="355"/>
        <end position="376"/>
    </location>
</feature>
<dbReference type="Pfam" id="PF07690">
    <property type="entry name" value="MFS_1"/>
    <property type="match status" value="1"/>
</dbReference>
<feature type="transmembrane region" description="Helical" evidence="5">
    <location>
        <begin position="180"/>
        <end position="200"/>
    </location>
</feature>
<feature type="domain" description="Major facilitator superfamily (MFS) profile" evidence="6">
    <location>
        <begin position="26"/>
        <end position="517"/>
    </location>
</feature>
<dbReference type="Gene3D" id="1.20.1250.20">
    <property type="entry name" value="MFS general substrate transporter like domains"/>
    <property type="match status" value="1"/>
</dbReference>
<protein>
    <submittedName>
        <fullName evidence="7">Putative MFS multidrug transporter</fullName>
    </submittedName>
</protein>
<dbReference type="EMBL" id="KZ821248">
    <property type="protein sequence ID" value="PYH42865.1"/>
    <property type="molecule type" value="Genomic_DNA"/>
</dbReference>
<name>A0A318Z6F7_9EURO</name>
<evidence type="ECO:0000256" key="5">
    <source>
        <dbReference type="SAM" id="Phobius"/>
    </source>
</evidence>
<evidence type="ECO:0000256" key="4">
    <source>
        <dbReference type="ARBA" id="ARBA00023136"/>
    </source>
</evidence>
<dbReference type="PROSITE" id="PS50850">
    <property type="entry name" value="MFS"/>
    <property type="match status" value="1"/>
</dbReference>
<gene>
    <name evidence="7" type="ORF">BP01DRAFT_385069</name>
</gene>
<dbReference type="SUPFAM" id="SSF103473">
    <property type="entry name" value="MFS general substrate transporter"/>
    <property type="match status" value="1"/>
</dbReference>
<feature type="transmembrane region" description="Helical" evidence="5">
    <location>
        <begin position="63"/>
        <end position="80"/>
    </location>
</feature>
<evidence type="ECO:0000256" key="2">
    <source>
        <dbReference type="ARBA" id="ARBA00022692"/>
    </source>
</evidence>
<dbReference type="InterPro" id="IPR020846">
    <property type="entry name" value="MFS_dom"/>
</dbReference>
<dbReference type="Gene3D" id="1.20.1720.10">
    <property type="entry name" value="Multidrug resistance protein D"/>
    <property type="match status" value="1"/>
</dbReference>
<feature type="transmembrane region" description="Helical" evidence="5">
    <location>
        <begin position="150"/>
        <end position="168"/>
    </location>
</feature>
<feature type="transmembrane region" description="Helical" evidence="5">
    <location>
        <begin position="323"/>
        <end position="348"/>
    </location>
</feature>
<dbReference type="Proteomes" id="UP000248349">
    <property type="component" value="Unassembled WGS sequence"/>
</dbReference>
<keyword evidence="8" id="KW-1185">Reference proteome</keyword>
<dbReference type="RefSeq" id="XP_025428847.1">
    <property type="nucleotide sequence ID" value="XM_025577565.1"/>
</dbReference>
<dbReference type="InterPro" id="IPR036259">
    <property type="entry name" value="MFS_trans_sf"/>
</dbReference>
<evidence type="ECO:0000313" key="7">
    <source>
        <dbReference type="EMBL" id="PYH42865.1"/>
    </source>
</evidence>
<sequence>MKLPTGSEAQEVVGDEFHITRPQALTITAMMVLSLMAALDGSLLAVALPVIANDLHASAIQGFWAGTSYLLCSAVFQPIFGSLSEALGRKALVLFGMVIFALGALVAGIAHNVTQLLVGRSLQGVGGGGLITLSSIIIADYIPLKARGRYLGMLSAVWAVGSVIGPVIGGCFAEKSTWRWIFYINFPFIGIGAALLLVFFPRASASCHPRDWRAKLREIDLVGMVLFAASTSSFLIPLSWGGVMYRWSSWHTLLPLCLGVGGLLAFGGYEYRWARQPVIPPTIFRDRSTSIALGSFFCLGFLLWCGLYYLSLYYQIVKGYTPIVTGVALFPATLTIAPVAAVTGFAIAATGRIRWAIWAGWILATVGFGLLCLLQVETPIPGWVFIEMVSGIGLGMVVLGAALAVQTSSPPELVPLAISLATFFRSFGQCVGVAIGGVIFQNRATALLARHPHLRAIAQRYRQDPFGLIPALERADAATRGEVRSVYADSLRTIWAMGCALSGVALMASLWMKSRALR</sequence>
<feature type="transmembrane region" description="Helical" evidence="5">
    <location>
        <begin position="494"/>
        <end position="512"/>
    </location>
</feature>
<keyword evidence="2 5" id="KW-0812">Transmembrane</keyword>
<dbReference type="PRINTS" id="PR01036">
    <property type="entry name" value="TCRTETB"/>
</dbReference>
<accession>A0A318Z6F7</accession>
<dbReference type="GO" id="GO:0005886">
    <property type="term" value="C:plasma membrane"/>
    <property type="evidence" value="ECO:0007669"/>
    <property type="project" value="TreeGrafter"/>
</dbReference>
<dbReference type="GO" id="GO:0022857">
    <property type="term" value="F:transmembrane transporter activity"/>
    <property type="evidence" value="ECO:0007669"/>
    <property type="project" value="InterPro"/>
</dbReference>
<dbReference type="CDD" id="cd17502">
    <property type="entry name" value="MFS_Azr1_MDR_like"/>
    <property type="match status" value="1"/>
</dbReference>
<proteinExistence type="predicted"/>
<feature type="transmembrane region" description="Helical" evidence="5">
    <location>
        <begin position="122"/>
        <end position="143"/>
    </location>
</feature>
<feature type="transmembrane region" description="Helical" evidence="5">
    <location>
        <begin position="291"/>
        <end position="311"/>
    </location>
</feature>
<feature type="transmembrane region" description="Helical" evidence="5">
    <location>
        <begin position="27"/>
        <end position="51"/>
    </location>
</feature>
<evidence type="ECO:0000313" key="8">
    <source>
        <dbReference type="Proteomes" id="UP000248349"/>
    </source>
</evidence>
<reference evidence="7 8" key="1">
    <citation type="submission" date="2016-12" db="EMBL/GenBank/DDBJ databases">
        <title>The genomes of Aspergillus section Nigri reveals drivers in fungal speciation.</title>
        <authorList>
            <consortium name="DOE Joint Genome Institute"/>
            <person name="Vesth T.C."/>
            <person name="Nybo J."/>
            <person name="Theobald S."/>
            <person name="Brandl J."/>
            <person name="Frisvad J.C."/>
            <person name="Nielsen K.F."/>
            <person name="Lyhne E.K."/>
            <person name="Kogle M.E."/>
            <person name="Kuo A."/>
            <person name="Riley R."/>
            <person name="Clum A."/>
            <person name="Nolan M."/>
            <person name="Lipzen A."/>
            <person name="Salamov A."/>
            <person name="Henrissat B."/>
            <person name="Wiebenga A."/>
            <person name="De Vries R.P."/>
            <person name="Grigoriev I.V."/>
            <person name="Mortensen U.H."/>
            <person name="Andersen M.R."/>
            <person name="Baker S.E."/>
        </authorList>
    </citation>
    <scope>NUCLEOTIDE SEQUENCE [LARGE SCALE GENOMIC DNA]</scope>
    <source>
        <strain evidence="7 8">JOP 1030-1</strain>
    </source>
</reference>
<keyword evidence="4 5" id="KW-0472">Membrane</keyword>
<comment type="subcellular location">
    <subcellularLocation>
        <location evidence="1">Membrane</location>
        <topology evidence="1">Multi-pass membrane protein</topology>
    </subcellularLocation>
</comment>
<feature type="transmembrane region" description="Helical" evidence="5">
    <location>
        <begin position="417"/>
        <end position="440"/>
    </location>
</feature>
<dbReference type="PANTHER" id="PTHR23501:SF59">
    <property type="entry name" value="MAJOR FACILITATOR SUPERFAMILY (MFS) PROFILE DOMAIN-CONTAINING PROTEIN-RELATED"/>
    <property type="match status" value="1"/>
</dbReference>
<feature type="transmembrane region" description="Helical" evidence="5">
    <location>
        <begin position="221"/>
        <end position="240"/>
    </location>
</feature>
<organism evidence="7 8">
    <name type="scientific">Aspergillus saccharolyticus JOP 1030-1</name>
    <dbReference type="NCBI Taxonomy" id="1450539"/>
    <lineage>
        <taxon>Eukaryota</taxon>
        <taxon>Fungi</taxon>
        <taxon>Dikarya</taxon>
        <taxon>Ascomycota</taxon>
        <taxon>Pezizomycotina</taxon>
        <taxon>Eurotiomycetes</taxon>
        <taxon>Eurotiomycetidae</taxon>
        <taxon>Eurotiales</taxon>
        <taxon>Aspergillaceae</taxon>
        <taxon>Aspergillus</taxon>
        <taxon>Aspergillus subgen. Circumdati</taxon>
    </lineage>
</organism>
<feature type="transmembrane region" description="Helical" evidence="5">
    <location>
        <begin position="382"/>
        <end position="405"/>
    </location>
</feature>
<evidence type="ECO:0000256" key="3">
    <source>
        <dbReference type="ARBA" id="ARBA00022989"/>
    </source>
</evidence>
<evidence type="ECO:0000259" key="6">
    <source>
        <dbReference type="PROSITE" id="PS50850"/>
    </source>
</evidence>
<dbReference type="OrthoDB" id="2351791at2759"/>
<evidence type="ECO:0000256" key="1">
    <source>
        <dbReference type="ARBA" id="ARBA00004141"/>
    </source>
</evidence>
<feature type="transmembrane region" description="Helical" evidence="5">
    <location>
        <begin position="92"/>
        <end position="110"/>
    </location>
</feature>
<keyword evidence="3 5" id="KW-1133">Transmembrane helix</keyword>
<dbReference type="GeneID" id="37078794"/>
<dbReference type="PANTHER" id="PTHR23501">
    <property type="entry name" value="MAJOR FACILITATOR SUPERFAMILY"/>
    <property type="match status" value="1"/>
</dbReference>
<feature type="transmembrane region" description="Helical" evidence="5">
    <location>
        <begin position="252"/>
        <end position="271"/>
    </location>
</feature>
<dbReference type="InterPro" id="IPR011701">
    <property type="entry name" value="MFS"/>
</dbReference>